<keyword evidence="3" id="KW-0804">Transcription</keyword>
<proteinExistence type="predicted"/>
<dbReference type="InterPro" id="IPR011711">
    <property type="entry name" value="GntR_C"/>
</dbReference>
<dbReference type="SUPFAM" id="SSF48008">
    <property type="entry name" value="GntR ligand-binding domain-like"/>
    <property type="match status" value="1"/>
</dbReference>
<dbReference type="InterPro" id="IPR008920">
    <property type="entry name" value="TF_FadR/GntR_C"/>
</dbReference>
<keyword evidence="6" id="KW-1185">Reference proteome</keyword>
<organism evidence="5 6">
    <name type="scientific">Psychrobacillus lasiicapitis</name>
    <dbReference type="NCBI Taxonomy" id="1636719"/>
    <lineage>
        <taxon>Bacteria</taxon>
        <taxon>Bacillati</taxon>
        <taxon>Bacillota</taxon>
        <taxon>Bacilli</taxon>
        <taxon>Bacillales</taxon>
        <taxon>Bacillaceae</taxon>
        <taxon>Psychrobacillus</taxon>
    </lineage>
</organism>
<dbReference type="Pfam" id="PF07729">
    <property type="entry name" value="FCD"/>
    <property type="match status" value="1"/>
</dbReference>
<dbReference type="GO" id="GO:0003677">
    <property type="term" value="F:DNA binding"/>
    <property type="evidence" value="ECO:0007669"/>
    <property type="project" value="UniProtKB-KW"/>
</dbReference>
<dbReference type="PROSITE" id="PS50949">
    <property type="entry name" value="HTH_GNTR"/>
    <property type="match status" value="1"/>
</dbReference>
<keyword evidence="2" id="KW-0238">DNA-binding</keyword>
<feature type="domain" description="HTH gntR-type" evidence="4">
    <location>
        <begin position="1"/>
        <end position="66"/>
    </location>
</feature>
<evidence type="ECO:0000259" key="4">
    <source>
        <dbReference type="PROSITE" id="PS50949"/>
    </source>
</evidence>
<sequence>MKDEVYNKLRTWIVTGELEPGTKLRDQDLSEQLGISRTPIREALLRLESDGLVVTKANRWTLVSPIDLNGAKNIYSIVWTLERLALEQAFPHISSKDIEELEHLNENFKTAIATEDIYAILQADNKFHHRIIQLSSNLELPPLLSSLKVRIQRIEIHYFSHIDTKYTSYYEHQQIIDAIKKQDLHLAIDTIKANWKNSLDRIQLDN</sequence>
<dbReference type="PANTHER" id="PTHR43537:SF24">
    <property type="entry name" value="GLUCONATE OPERON TRANSCRIPTIONAL REPRESSOR"/>
    <property type="match status" value="1"/>
</dbReference>
<evidence type="ECO:0000256" key="1">
    <source>
        <dbReference type="ARBA" id="ARBA00023015"/>
    </source>
</evidence>
<dbReference type="PANTHER" id="PTHR43537">
    <property type="entry name" value="TRANSCRIPTIONAL REGULATOR, GNTR FAMILY"/>
    <property type="match status" value="1"/>
</dbReference>
<dbReference type="SUPFAM" id="SSF46785">
    <property type="entry name" value="Winged helix' DNA-binding domain"/>
    <property type="match status" value="1"/>
</dbReference>
<dbReference type="Gene3D" id="1.20.120.530">
    <property type="entry name" value="GntR ligand-binding domain-like"/>
    <property type="match status" value="1"/>
</dbReference>
<gene>
    <name evidence="5" type="ORF">FG382_09905</name>
</gene>
<evidence type="ECO:0000256" key="2">
    <source>
        <dbReference type="ARBA" id="ARBA00023125"/>
    </source>
</evidence>
<dbReference type="Proteomes" id="UP000317316">
    <property type="component" value="Unassembled WGS sequence"/>
</dbReference>
<comment type="caution">
    <text evidence="5">The sequence shown here is derived from an EMBL/GenBank/DDBJ whole genome shotgun (WGS) entry which is preliminary data.</text>
</comment>
<dbReference type="PRINTS" id="PR00035">
    <property type="entry name" value="HTHGNTR"/>
</dbReference>
<dbReference type="AlphaFoldDB" id="A0A544T9C0"/>
<dbReference type="SMART" id="SM00895">
    <property type="entry name" value="FCD"/>
    <property type="match status" value="1"/>
</dbReference>
<evidence type="ECO:0000313" key="6">
    <source>
        <dbReference type="Proteomes" id="UP000317316"/>
    </source>
</evidence>
<dbReference type="InterPro" id="IPR036388">
    <property type="entry name" value="WH-like_DNA-bd_sf"/>
</dbReference>
<dbReference type="CDD" id="cd07377">
    <property type="entry name" value="WHTH_GntR"/>
    <property type="match status" value="1"/>
</dbReference>
<evidence type="ECO:0000313" key="5">
    <source>
        <dbReference type="EMBL" id="TQR14050.1"/>
    </source>
</evidence>
<dbReference type="OrthoDB" id="9781630at2"/>
<reference evidence="5 6" key="1">
    <citation type="submission" date="2019-05" db="EMBL/GenBank/DDBJ databases">
        <title>Psychrobacillus vulpis sp. nov., a new species isolated from feces of a red fox that inhabits in The Tablas de Daimiel Natural Park, Albacete, Spain.</title>
        <authorList>
            <person name="Rodriguez M."/>
            <person name="Reina J.C."/>
            <person name="Bejar V."/>
            <person name="Llamas I."/>
        </authorList>
    </citation>
    <scope>NUCLEOTIDE SEQUENCE [LARGE SCALE GENOMIC DNA]</scope>
    <source>
        <strain evidence="5 6">NEAU-3TGS17</strain>
    </source>
</reference>
<dbReference type="InterPro" id="IPR036390">
    <property type="entry name" value="WH_DNA-bd_sf"/>
</dbReference>
<dbReference type="SMART" id="SM00345">
    <property type="entry name" value="HTH_GNTR"/>
    <property type="match status" value="1"/>
</dbReference>
<dbReference type="Pfam" id="PF00392">
    <property type="entry name" value="GntR"/>
    <property type="match status" value="1"/>
</dbReference>
<evidence type="ECO:0000256" key="3">
    <source>
        <dbReference type="ARBA" id="ARBA00023163"/>
    </source>
</evidence>
<dbReference type="GO" id="GO:0003700">
    <property type="term" value="F:DNA-binding transcription factor activity"/>
    <property type="evidence" value="ECO:0007669"/>
    <property type="project" value="InterPro"/>
</dbReference>
<dbReference type="InterPro" id="IPR000524">
    <property type="entry name" value="Tscrpt_reg_HTH_GntR"/>
</dbReference>
<dbReference type="Gene3D" id="1.10.10.10">
    <property type="entry name" value="Winged helix-like DNA-binding domain superfamily/Winged helix DNA-binding domain"/>
    <property type="match status" value="1"/>
</dbReference>
<keyword evidence="1" id="KW-0805">Transcription regulation</keyword>
<accession>A0A544T9C0</accession>
<name>A0A544T9C0_9BACI</name>
<dbReference type="EMBL" id="VDGH01000005">
    <property type="protein sequence ID" value="TQR14050.1"/>
    <property type="molecule type" value="Genomic_DNA"/>
</dbReference>
<protein>
    <submittedName>
        <fullName evidence="5">GntR family transcriptional regulator</fullName>
    </submittedName>
</protein>